<evidence type="ECO:0000313" key="2">
    <source>
        <dbReference type="EMBL" id="NEC34720.1"/>
    </source>
</evidence>
<gene>
    <name evidence="2" type="ORF">G3I66_16325</name>
</gene>
<comment type="caution">
    <text evidence="2">The sequence shown here is derived from an EMBL/GenBank/DDBJ whole genome shotgun (WGS) entry which is preliminary data.</text>
</comment>
<dbReference type="GO" id="GO:0046464">
    <property type="term" value="P:acylglycerol catabolic process"/>
    <property type="evidence" value="ECO:0007669"/>
    <property type="project" value="TreeGrafter"/>
</dbReference>
<dbReference type="SUPFAM" id="SSF53474">
    <property type="entry name" value="alpha/beta-Hydrolases"/>
    <property type="match status" value="1"/>
</dbReference>
<reference evidence="2 3" key="1">
    <citation type="submission" date="2020-01" db="EMBL/GenBank/DDBJ databases">
        <title>Insect and environment-associated Actinomycetes.</title>
        <authorList>
            <person name="Currrie C."/>
            <person name="Chevrette M."/>
            <person name="Carlson C."/>
            <person name="Stubbendieck R."/>
            <person name="Wendt-Pienkowski E."/>
        </authorList>
    </citation>
    <scope>NUCLEOTIDE SEQUENCE [LARGE SCALE GENOMIC DNA]</scope>
    <source>
        <strain evidence="2 3">SID7739</strain>
    </source>
</reference>
<dbReference type="EMBL" id="JAAGMQ010000458">
    <property type="protein sequence ID" value="NEC34720.1"/>
    <property type="molecule type" value="Genomic_DNA"/>
</dbReference>
<evidence type="ECO:0000313" key="3">
    <source>
        <dbReference type="Proteomes" id="UP000475666"/>
    </source>
</evidence>
<dbReference type="InterPro" id="IPR029058">
    <property type="entry name" value="AB_hydrolase_fold"/>
</dbReference>
<dbReference type="PANTHER" id="PTHR43798">
    <property type="entry name" value="MONOACYLGLYCEROL LIPASE"/>
    <property type="match status" value="1"/>
</dbReference>
<organism evidence="2 3">
    <name type="scientific">Streptomyces rubrogriseus</name>
    <dbReference type="NCBI Taxonomy" id="194673"/>
    <lineage>
        <taxon>Bacteria</taxon>
        <taxon>Bacillati</taxon>
        <taxon>Actinomycetota</taxon>
        <taxon>Actinomycetes</taxon>
        <taxon>Kitasatosporales</taxon>
        <taxon>Streptomycetaceae</taxon>
        <taxon>Streptomyces</taxon>
        <taxon>Streptomyces violaceoruber group</taxon>
    </lineage>
</organism>
<evidence type="ECO:0000259" key="1">
    <source>
        <dbReference type="Pfam" id="PF00561"/>
    </source>
</evidence>
<dbReference type="Proteomes" id="UP000475666">
    <property type="component" value="Unassembled WGS sequence"/>
</dbReference>
<sequence length="280" mass="30211">MATVTHHTAPTQFVEADGVRYAYRRLGPEGGVPLVMLQHFTGTLDNWDPALVDALAAEREVVLVNYAGVGSSTGTPAVTVAQSAQQMISFTAALGLEHIDLLGFSLGGFVAQDMALVRPRLIRRLILAGTGPKGAPGMHGWRKDIETHARAEVPTGDDLLHIFFAHTDTSRAKGMEFLGRLMARTQDRDAPSSLTARDAQYDAVLEWGIPDHGALQRLTGIQSPTLILQGDDDLMIPTKASHLMAGLIPDARIRIYPDAAHASLFQYPAEAAKDINDFLA</sequence>
<dbReference type="PRINTS" id="PR00111">
    <property type="entry name" value="ABHYDROLASE"/>
</dbReference>
<dbReference type="GO" id="GO:0047372">
    <property type="term" value="F:monoacylglycerol lipase activity"/>
    <property type="evidence" value="ECO:0007669"/>
    <property type="project" value="TreeGrafter"/>
</dbReference>
<keyword evidence="2" id="KW-0378">Hydrolase</keyword>
<dbReference type="InterPro" id="IPR000073">
    <property type="entry name" value="AB_hydrolase_1"/>
</dbReference>
<protein>
    <submittedName>
        <fullName evidence="2">Alpha/beta hydrolase</fullName>
    </submittedName>
</protein>
<dbReference type="Pfam" id="PF00561">
    <property type="entry name" value="Abhydrolase_1"/>
    <property type="match status" value="1"/>
</dbReference>
<name>A0A6G3TDE3_9ACTN</name>
<dbReference type="PANTHER" id="PTHR43798:SF5">
    <property type="entry name" value="MONOACYLGLYCEROL LIPASE ABHD6"/>
    <property type="match status" value="1"/>
</dbReference>
<dbReference type="Gene3D" id="3.40.50.1820">
    <property type="entry name" value="alpha/beta hydrolase"/>
    <property type="match status" value="1"/>
</dbReference>
<dbReference type="InterPro" id="IPR050266">
    <property type="entry name" value="AB_hydrolase_sf"/>
</dbReference>
<feature type="domain" description="AB hydrolase-1" evidence="1">
    <location>
        <begin position="33"/>
        <end position="266"/>
    </location>
</feature>
<dbReference type="RefSeq" id="WP_164274991.1">
    <property type="nucleotide sequence ID" value="NZ_JAAGMQ010000458.1"/>
</dbReference>
<proteinExistence type="predicted"/>
<dbReference type="AlphaFoldDB" id="A0A6G3TDE3"/>
<accession>A0A6G3TDE3</accession>
<dbReference type="GO" id="GO:0016020">
    <property type="term" value="C:membrane"/>
    <property type="evidence" value="ECO:0007669"/>
    <property type="project" value="TreeGrafter"/>
</dbReference>